<evidence type="ECO:0000256" key="9">
    <source>
        <dbReference type="ARBA" id="ARBA00022734"/>
    </source>
</evidence>
<keyword evidence="12 17" id="KW-0067">ATP-binding</keyword>
<evidence type="ECO:0000256" key="4">
    <source>
        <dbReference type="ARBA" id="ARBA00010217"/>
    </source>
</evidence>
<keyword evidence="7 18" id="KW-0812">Transmembrane</keyword>
<evidence type="ECO:0000256" key="10">
    <source>
        <dbReference type="ARBA" id="ARBA00022741"/>
    </source>
</evidence>
<accession>A0A8J4W032</accession>
<keyword evidence="6" id="KW-0808">Transferase</keyword>
<dbReference type="Pfam" id="PF00069">
    <property type="entry name" value="Pkinase"/>
    <property type="match status" value="1"/>
</dbReference>
<evidence type="ECO:0000256" key="6">
    <source>
        <dbReference type="ARBA" id="ARBA00022679"/>
    </source>
</evidence>
<dbReference type="FunFam" id="1.10.510.10:FF:000240">
    <property type="entry name" value="Lectin-domain containing receptor kinase A4.3"/>
    <property type="match status" value="1"/>
</dbReference>
<keyword evidence="21" id="KW-1185">Reference proteome</keyword>
<dbReference type="CDD" id="cd14066">
    <property type="entry name" value="STKc_IRAK"/>
    <property type="match status" value="1"/>
</dbReference>
<dbReference type="GO" id="GO:0002229">
    <property type="term" value="P:defense response to oomycetes"/>
    <property type="evidence" value="ECO:0007669"/>
    <property type="project" value="UniProtKB-ARBA"/>
</dbReference>
<feature type="transmembrane region" description="Helical" evidence="18">
    <location>
        <begin position="298"/>
        <end position="322"/>
    </location>
</feature>
<keyword evidence="14 18" id="KW-0472">Membrane</keyword>
<dbReference type="PROSITE" id="PS00108">
    <property type="entry name" value="PROTEIN_KINASE_ST"/>
    <property type="match status" value="1"/>
</dbReference>
<dbReference type="GO" id="GO:0004672">
    <property type="term" value="F:protein kinase activity"/>
    <property type="evidence" value="ECO:0007669"/>
    <property type="project" value="InterPro"/>
</dbReference>
<dbReference type="Gene3D" id="1.10.510.10">
    <property type="entry name" value="Transferase(Phosphotransferase) domain 1"/>
    <property type="match status" value="1"/>
</dbReference>
<evidence type="ECO:0000256" key="1">
    <source>
        <dbReference type="ARBA" id="ARBA00004251"/>
    </source>
</evidence>
<gene>
    <name evidence="20" type="ORF">CMV_007701</name>
</gene>
<keyword evidence="13 18" id="KW-1133">Transmembrane helix</keyword>
<proteinExistence type="inferred from homology"/>
<evidence type="ECO:0000259" key="19">
    <source>
        <dbReference type="PROSITE" id="PS50011"/>
    </source>
</evidence>
<evidence type="ECO:0000256" key="15">
    <source>
        <dbReference type="ARBA" id="ARBA00023170"/>
    </source>
</evidence>
<dbReference type="Proteomes" id="UP000737018">
    <property type="component" value="Unassembled WGS sequence"/>
</dbReference>
<dbReference type="InterPro" id="IPR000985">
    <property type="entry name" value="Lectin_LegA_CS"/>
</dbReference>
<dbReference type="GO" id="GO:0030246">
    <property type="term" value="F:carbohydrate binding"/>
    <property type="evidence" value="ECO:0007669"/>
    <property type="project" value="UniProtKB-KW"/>
</dbReference>
<dbReference type="SUPFAM" id="SSF49899">
    <property type="entry name" value="Concanavalin A-like lectins/glucanases"/>
    <property type="match status" value="1"/>
</dbReference>
<evidence type="ECO:0000256" key="12">
    <source>
        <dbReference type="ARBA" id="ARBA00022840"/>
    </source>
</evidence>
<dbReference type="InterPro" id="IPR001220">
    <property type="entry name" value="Legume_lectin_dom"/>
</dbReference>
<sequence>MAVYNLTIKHFRFPQLLILFSLFMITNFFSILTPFTSAVPVSFSFTNFHSPDPNILYENAYADEDYVIQLTGTKMKKWINGRATYSSPMHLWDKDSRKLTDFSTHFSFVIDKQNDPYYADGLAFFLAPNGSKINGAALAGNLGLFIPGSKPEENPFVAVEFDIVNNYEWDPPLIGEHVGIDINSTHSVEFKPWFCNISTMERKTNEAWISYNSSSKILSVVFTDCNVTANRSLSHTVDLRDVLPEWVTFGFSAATGGSSAMHTIKSWDFSSSLEIDNNNTNAEGPSLNLPPKKRNTSMLVVGFTAGGFILVGGLATVLFALWKRNRRANEDDRALDEEFKRETGPRRFTYDELARATNDFNDKEKLGQGGFGGVYRGFLRDFNSVVAVKRVSKGSTQGIREYAAEVKIISQLRHKNLVQLIGWCHERSREQLLLVYDFMPNGSLDSHLYKEDTLLVWEVRYKIVQQLASALHYLHEGWDHCVLHRDIKPSNIMLDSNFNAKLGDFGLARLVDHASALRTTDLAGTKGYIDPGCVTTRRASKESDIYSFGIVALELACGRKPVNHEAPEDQVVMLEWVRELHGRGVLLDAADQRFGGQFDEQQMNCLLIVGLLCAHSEYEHRPSIKEAIQVLNFEAPLPLLQFDIPRSSHHTPTMNEATSLFSTSNE</sequence>
<dbReference type="GO" id="GO:0005524">
    <property type="term" value="F:ATP binding"/>
    <property type="evidence" value="ECO:0007669"/>
    <property type="project" value="UniProtKB-UniRule"/>
</dbReference>
<feature type="binding site" evidence="17">
    <location>
        <position position="389"/>
    </location>
    <ligand>
        <name>ATP</name>
        <dbReference type="ChEBI" id="CHEBI:30616"/>
    </ligand>
</feature>
<dbReference type="GO" id="GO:0005886">
    <property type="term" value="C:plasma membrane"/>
    <property type="evidence" value="ECO:0007669"/>
    <property type="project" value="UniProtKB-SubCell"/>
</dbReference>
<evidence type="ECO:0000256" key="2">
    <source>
        <dbReference type="ARBA" id="ARBA00007606"/>
    </source>
</evidence>
<dbReference type="Gene3D" id="2.60.120.200">
    <property type="match status" value="1"/>
</dbReference>
<feature type="domain" description="Protein kinase" evidence="19">
    <location>
        <begin position="360"/>
        <end position="640"/>
    </location>
</feature>
<evidence type="ECO:0000256" key="17">
    <source>
        <dbReference type="PROSITE-ProRule" id="PRU10141"/>
    </source>
</evidence>
<organism evidence="20 21">
    <name type="scientific">Castanea mollissima</name>
    <name type="common">Chinese chestnut</name>
    <dbReference type="NCBI Taxonomy" id="60419"/>
    <lineage>
        <taxon>Eukaryota</taxon>
        <taxon>Viridiplantae</taxon>
        <taxon>Streptophyta</taxon>
        <taxon>Embryophyta</taxon>
        <taxon>Tracheophyta</taxon>
        <taxon>Spermatophyta</taxon>
        <taxon>Magnoliopsida</taxon>
        <taxon>eudicotyledons</taxon>
        <taxon>Gunneridae</taxon>
        <taxon>Pentapetalae</taxon>
        <taxon>rosids</taxon>
        <taxon>fabids</taxon>
        <taxon>Fagales</taxon>
        <taxon>Fagaceae</taxon>
        <taxon>Castanea</taxon>
    </lineage>
</organism>
<dbReference type="InterPro" id="IPR000719">
    <property type="entry name" value="Prot_kinase_dom"/>
</dbReference>
<dbReference type="Pfam" id="PF00139">
    <property type="entry name" value="Lectin_legB"/>
    <property type="match status" value="1"/>
</dbReference>
<dbReference type="CDD" id="cd06899">
    <property type="entry name" value="lectin_legume_LecRK_Arcelin_ConA"/>
    <property type="match status" value="1"/>
</dbReference>
<dbReference type="InterPro" id="IPR050528">
    <property type="entry name" value="L-type_Lectin-RKs"/>
</dbReference>
<evidence type="ECO:0000256" key="3">
    <source>
        <dbReference type="ARBA" id="ARBA00008536"/>
    </source>
</evidence>
<reference evidence="20" key="1">
    <citation type="submission" date="2020-03" db="EMBL/GenBank/DDBJ databases">
        <title>Castanea mollissima Vanexum genome sequencing.</title>
        <authorList>
            <person name="Staton M."/>
        </authorList>
    </citation>
    <scope>NUCLEOTIDE SEQUENCE</scope>
    <source>
        <tissue evidence="20">Leaf</tissue>
    </source>
</reference>
<keyword evidence="10 17" id="KW-0547">Nucleotide-binding</keyword>
<evidence type="ECO:0000256" key="18">
    <source>
        <dbReference type="SAM" id="Phobius"/>
    </source>
</evidence>
<dbReference type="InterPro" id="IPR017441">
    <property type="entry name" value="Protein_kinase_ATP_BS"/>
</dbReference>
<comment type="caution">
    <text evidence="20">The sequence shown here is derived from an EMBL/GenBank/DDBJ whole genome shotgun (WGS) entry which is preliminary data.</text>
</comment>
<evidence type="ECO:0000313" key="21">
    <source>
        <dbReference type="Proteomes" id="UP000737018"/>
    </source>
</evidence>
<dbReference type="PANTHER" id="PTHR27007">
    <property type="match status" value="1"/>
</dbReference>
<comment type="subcellular location">
    <subcellularLocation>
        <location evidence="1">Cell membrane</location>
        <topology evidence="1">Single-pass type I membrane protein</topology>
    </subcellularLocation>
</comment>
<dbReference type="EMBL" id="JRKL02000775">
    <property type="protein sequence ID" value="KAF3968399.1"/>
    <property type="molecule type" value="Genomic_DNA"/>
</dbReference>
<evidence type="ECO:0000256" key="16">
    <source>
        <dbReference type="ARBA" id="ARBA00023180"/>
    </source>
</evidence>
<evidence type="ECO:0000256" key="13">
    <source>
        <dbReference type="ARBA" id="ARBA00022989"/>
    </source>
</evidence>
<keyword evidence="8" id="KW-0732">Signal</keyword>
<dbReference type="PROSITE" id="PS00308">
    <property type="entry name" value="LECTIN_LEGUME_ALPHA"/>
    <property type="match status" value="1"/>
</dbReference>
<protein>
    <recommendedName>
        <fullName evidence="19">Protein kinase domain-containing protein</fullName>
    </recommendedName>
</protein>
<dbReference type="SMART" id="SM00220">
    <property type="entry name" value="S_TKc"/>
    <property type="match status" value="1"/>
</dbReference>
<keyword evidence="5" id="KW-1003">Cell membrane</keyword>
<dbReference type="PROSITE" id="PS00107">
    <property type="entry name" value="PROTEIN_KINASE_ATP"/>
    <property type="match status" value="1"/>
</dbReference>
<evidence type="ECO:0000256" key="5">
    <source>
        <dbReference type="ARBA" id="ARBA00022475"/>
    </source>
</evidence>
<keyword evidence="9" id="KW-0430">Lectin</keyword>
<evidence type="ECO:0000313" key="20">
    <source>
        <dbReference type="EMBL" id="KAF3968399.1"/>
    </source>
</evidence>
<evidence type="ECO:0000256" key="14">
    <source>
        <dbReference type="ARBA" id="ARBA00023136"/>
    </source>
</evidence>
<name>A0A8J4W032_9ROSI</name>
<evidence type="ECO:0000256" key="8">
    <source>
        <dbReference type="ARBA" id="ARBA00022729"/>
    </source>
</evidence>
<dbReference type="InterPro" id="IPR011009">
    <property type="entry name" value="Kinase-like_dom_sf"/>
</dbReference>
<dbReference type="InterPro" id="IPR008271">
    <property type="entry name" value="Ser/Thr_kinase_AS"/>
</dbReference>
<dbReference type="InterPro" id="IPR013320">
    <property type="entry name" value="ConA-like_dom_sf"/>
</dbReference>
<comment type="similarity">
    <text evidence="2">Belongs to the leguminous lectin family.</text>
</comment>
<comment type="similarity">
    <text evidence="4">In the C-terminal section; belongs to the protein kinase superfamily. Ser/Thr protein kinase family.</text>
</comment>
<dbReference type="SUPFAM" id="SSF56112">
    <property type="entry name" value="Protein kinase-like (PK-like)"/>
    <property type="match status" value="1"/>
</dbReference>
<keyword evidence="15" id="KW-0675">Receptor</keyword>
<evidence type="ECO:0000256" key="7">
    <source>
        <dbReference type="ARBA" id="ARBA00022692"/>
    </source>
</evidence>
<keyword evidence="11" id="KW-0418">Kinase</keyword>
<keyword evidence="16" id="KW-0325">Glycoprotein</keyword>
<dbReference type="Gene3D" id="3.30.200.20">
    <property type="entry name" value="Phosphorylase Kinase, domain 1"/>
    <property type="match status" value="1"/>
</dbReference>
<dbReference type="OrthoDB" id="842456at2759"/>
<evidence type="ECO:0000256" key="11">
    <source>
        <dbReference type="ARBA" id="ARBA00022777"/>
    </source>
</evidence>
<dbReference type="AlphaFoldDB" id="A0A8J4W032"/>
<dbReference type="FunFam" id="3.30.200.20:FF:000168">
    <property type="entry name" value="L-type lectin-domain containing receptor kinase IX.1"/>
    <property type="match status" value="1"/>
</dbReference>
<dbReference type="PROSITE" id="PS50011">
    <property type="entry name" value="PROTEIN_KINASE_DOM"/>
    <property type="match status" value="1"/>
</dbReference>
<comment type="similarity">
    <text evidence="3">In the N-terminal section; belongs to the leguminous lectin family.</text>
</comment>